<reference evidence="2 3" key="1">
    <citation type="submission" date="2013-10" db="EMBL/GenBank/DDBJ databases">
        <title>The Genome Sequence of Acinetobacter brisouii CIP 110357.</title>
        <authorList>
            <consortium name="The Broad Institute Genomics Platform"/>
            <consortium name="The Broad Institute Genome Sequencing Center for Infectious Disease"/>
            <person name="Cerqueira G."/>
            <person name="Feldgarden M."/>
            <person name="Courvalin P."/>
            <person name="Grillot-Courvalin C."/>
            <person name="Clermont D."/>
            <person name="Rocha E."/>
            <person name="Yoon E.-J."/>
            <person name="Nemec A."/>
            <person name="Young S.K."/>
            <person name="Zeng Q."/>
            <person name="Gargeya S."/>
            <person name="Fitzgerald M."/>
            <person name="Abouelleil A."/>
            <person name="Alvarado L."/>
            <person name="Berlin A.M."/>
            <person name="Chapman S.B."/>
            <person name="Gainer-Dewar J."/>
            <person name="Goldberg J."/>
            <person name="Gnerre S."/>
            <person name="Griggs A."/>
            <person name="Gujja S."/>
            <person name="Hansen M."/>
            <person name="Howarth C."/>
            <person name="Imamovic A."/>
            <person name="Ireland A."/>
            <person name="Larimer J."/>
            <person name="McCowan C."/>
            <person name="Murphy C."/>
            <person name="Pearson M."/>
            <person name="Poon T.W."/>
            <person name="Priest M."/>
            <person name="Roberts A."/>
            <person name="Saif S."/>
            <person name="Shea T."/>
            <person name="Sykes S."/>
            <person name="Wortman J."/>
            <person name="Nusbaum C."/>
            <person name="Birren B."/>
        </authorList>
    </citation>
    <scope>NUCLEOTIDE SEQUENCE [LARGE SCALE GENOMIC DNA]</scope>
    <source>
        <strain evidence="2 3">CIP 110357</strain>
    </source>
</reference>
<feature type="domain" description="Carrier" evidence="1">
    <location>
        <begin position="2"/>
        <end position="80"/>
    </location>
</feature>
<dbReference type="PATRIC" id="fig|1341683.3.peg.2203"/>
<keyword evidence="3" id="KW-1185">Reference proteome</keyword>
<evidence type="ECO:0000259" key="1">
    <source>
        <dbReference type="PROSITE" id="PS50075"/>
    </source>
</evidence>
<dbReference type="EMBL" id="AYEU01000007">
    <property type="protein sequence ID" value="ESK50254.1"/>
    <property type="molecule type" value="Genomic_DNA"/>
</dbReference>
<protein>
    <submittedName>
        <fullName evidence="2">Acyl carrier protein</fullName>
    </submittedName>
</protein>
<proteinExistence type="predicted"/>
<dbReference type="Pfam" id="PF00550">
    <property type="entry name" value="PP-binding"/>
    <property type="match status" value="1"/>
</dbReference>
<dbReference type="OrthoDB" id="3392378at2"/>
<organism evidence="2 3">
    <name type="scientific">Acinetobacter brisouii CIP 110357</name>
    <dbReference type="NCBI Taxonomy" id="1341683"/>
    <lineage>
        <taxon>Bacteria</taxon>
        <taxon>Pseudomonadati</taxon>
        <taxon>Pseudomonadota</taxon>
        <taxon>Gammaproteobacteria</taxon>
        <taxon>Moraxellales</taxon>
        <taxon>Moraxellaceae</taxon>
        <taxon>Acinetobacter</taxon>
    </lineage>
</organism>
<dbReference type="InterPro" id="IPR009081">
    <property type="entry name" value="PP-bd_ACP"/>
</dbReference>
<dbReference type="PROSITE" id="PS50075">
    <property type="entry name" value="CARRIER"/>
    <property type="match status" value="1"/>
</dbReference>
<dbReference type="InterPro" id="IPR036736">
    <property type="entry name" value="ACP-like_sf"/>
</dbReference>
<dbReference type="AlphaFoldDB" id="V2VRC2"/>
<evidence type="ECO:0000313" key="3">
    <source>
        <dbReference type="Proteomes" id="UP000018418"/>
    </source>
</evidence>
<name>V2VRC2_9GAMM</name>
<dbReference type="NCBIfam" id="NF003757">
    <property type="entry name" value="PRK05350.1"/>
    <property type="match status" value="1"/>
</dbReference>
<dbReference type="RefSeq" id="WP_004902222.1">
    <property type="nucleotide sequence ID" value="NZ_BBTI01000006.1"/>
</dbReference>
<dbReference type="SUPFAM" id="SSF47336">
    <property type="entry name" value="ACP-like"/>
    <property type="match status" value="1"/>
</dbReference>
<comment type="caution">
    <text evidence="2">The sequence shown here is derived from an EMBL/GenBank/DDBJ whole genome shotgun (WGS) entry which is preliminary data.</text>
</comment>
<evidence type="ECO:0000313" key="2">
    <source>
        <dbReference type="EMBL" id="ESK50254.1"/>
    </source>
</evidence>
<gene>
    <name evidence="2" type="ORF">P255_02230</name>
</gene>
<dbReference type="Proteomes" id="UP000018418">
    <property type="component" value="Unassembled WGS sequence"/>
</dbReference>
<dbReference type="Gene3D" id="1.10.1200.10">
    <property type="entry name" value="ACP-like"/>
    <property type="match status" value="1"/>
</dbReference>
<sequence>MLTQEHILAQLREWMEDLFEIEPEKIQMNSNLYSDLDVDSIDAVDLIVKIKQLTGKQVKPEDFKNVRTIEDVVLVIQNMSKECPSC</sequence>
<accession>V2VRC2</accession>
<dbReference type="HOGENOM" id="CLU_108696_5_4_6"/>